<evidence type="ECO:0000256" key="1">
    <source>
        <dbReference type="SAM" id="MobiDB-lite"/>
    </source>
</evidence>
<dbReference type="EMBL" id="JANPWB010000009">
    <property type="protein sequence ID" value="KAJ1147250.1"/>
    <property type="molecule type" value="Genomic_DNA"/>
</dbReference>
<feature type="region of interest" description="Disordered" evidence="1">
    <location>
        <begin position="120"/>
        <end position="145"/>
    </location>
</feature>
<gene>
    <name evidence="2" type="ORF">NDU88_000131</name>
</gene>
<feature type="region of interest" description="Disordered" evidence="1">
    <location>
        <begin position="1"/>
        <end position="93"/>
    </location>
</feature>
<reference evidence="2" key="1">
    <citation type="journal article" date="2022" name="bioRxiv">
        <title>Sequencing and chromosome-scale assembly of the giantPleurodeles waltlgenome.</title>
        <authorList>
            <person name="Brown T."/>
            <person name="Elewa A."/>
            <person name="Iarovenko S."/>
            <person name="Subramanian E."/>
            <person name="Araus A.J."/>
            <person name="Petzold A."/>
            <person name="Susuki M."/>
            <person name="Suzuki K.-i.T."/>
            <person name="Hayashi T."/>
            <person name="Toyoda A."/>
            <person name="Oliveira C."/>
            <person name="Osipova E."/>
            <person name="Leigh N.D."/>
            <person name="Simon A."/>
            <person name="Yun M.H."/>
        </authorList>
    </citation>
    <scope>NUCLEOTIDE SEQUENCE</scope>
    <source>
        <strain evidence="2">20211129_DDA</strain>
        <tissue evidence="2">Liver</tissue>
    </source>
</reference>
<feature type="compositionally biased region" description="Low complexity" evidence="1">
    <location>
        <begin position="70"/>
        <end position="79"/>
    </location>
</feature>
<comment type="caution">
    <text evidence="2">The sequence shown here is derived from an EMBL/GenBank/DDBJ whole genome shotgun (WGS) entry which is preliminary data.</text>
</comment>
<proteinExistence type="predicted"/>
<evidence type="ECO:0000313" key="2">
    <source>
        <dbReference type="EMBL" id="KAJ1147250.1"/>
    </source>
</evidence>
<sequence>MHSESRRWVHVSPEGGSTGGGSTSGSGHCSREVGGSPRAGPGGGYPVRGTDPERLLPGFRALYGPRKRSSACSRASGRCTVPGRDPAPAPGLQGAVRSQEEIHRLLPGFRALYGPRKRSSACSRASGRCKVPGRDPAPAPGLQGAVRSQEEIQRLLPGFRALRDPRADRPRRLTVLLAVSPCEEEVLFLKTGMESLCAVL</sequence>
<dbReference type="Proteomes" id="UP001066276">
    <property type="component" value="Chromosome 5"/>
</dbReference>
<feature type="compositionally biased region" description="Low complexity" evidence="1">
    <location>
        <begin position="120"/>
        <end position="130"/>
    </location>
</feature>
<evidence type="ECO:0000313" key="3">
    <source>
        <dbReference type="Proteomes" id="UP001066276"/>
    </source>
</evidence>
<name>A0AAV7R6Z1_PLEWA</name>
<organism evidence="2 3">
    <name type="scientific">Pleurodeles waltl</name>
    <name type="common">Iberian ribbed newt</name>
    <dbReference type="NCBI Taxonomy" id="8319"/>
    <lineage>
        <taxon>Eukaryota</taxon>
        <taxon>Metazoa</taxon>
        <taxon>Chordata</taxon>
        <taxon>Craniata</taxon>
        <taxon>Vertebrata</taxon>
        <taxon>Euteleostomi</taxon>
        <taxon>Amphibia</taxon>
        <taxon>Batrachia</taxon>
        <taxon>Caudata</taxon>
        <taxon>Salamandroidea</taxon>
        <taxon>Salamandridae</taxon>
        <taxon>Pleurodelinae</taxon>
        <taxon>Pleurodeles</taxon>
    </lineage>
</organism>
<dbReference type="AlphaFoldDB" id="A0AAV7R6Z1"/>
<keyword evidence="3" id="KW-1185">Reference proteome</keyword>
<protein>
    <submittedName>
        <fullName evidence="2">Uncharacterized protein</fullName>
    </submittedName>
</protein>
<accession>A0AAV7R6Z1</accession>